<dbReference type="EMBL" id="BARV01008463">
    <property type="protein sequence ID" value="GAI04059.1"/>
    <property type="molecule type" value="Genomic_DNA"/>
</dbReference>
<protein>
    <recommendedName>
        <fullName evidence="2">Sulfotransferase domain-containing protein</fullName>
    </recommendedName>
</protein>
<evidence type="ECO:0008006" key="2">
    <source>
        <dbReference type="Google" id="ProtNLM"/>
    </source>
</evidence>
<proteinExistence type="predicted"/>
<gene>
    <name evidence="1" type="ORF">S06H3_17001</name>
</gene>
<evidence type="ECO:0000313" key="1">
    <source>
        <dbReference type="EMBL" id="GAI04059.1"/>
    </source>
</evidence>
<dbReference type="Gene3D" id="3.40.50.300">
    <property type="entry name" value="P-loop containing nucleotide triphosphate hydrolases"/>
    <property type="match status" value="1"/>
</dbReference>
<dbReference type="SUPFAM" id="SSF52540">
    <property type="entry name" value="P-loop containing nucleoside triphosphate hydrolases"/>
    <property type="match status" value="1"/>
</dbReference>
<name>X1MCI7_9ZZZZ</name>
<sequence length="81" mass="9102">MLVFIVAFRRCGGTILCDVLGQHSKLVPLNEHLFWKDRVRQGGSYVIHTIFEDVDLGALTKNYPDAKFISINRNPLDVAAS</sequence>
<dbReference type="InterPro" id="IPR027417">
    <property type="entry name" value="P-loop_NTPase"/>
</dbReference>
<comment type="caution">
    <text evidence="1">The sequence shown here is derived from an EMBL/GenBank/DDBJ whole genome shotgun (WGS) entry which is preliminary data.</text>
</comment>
<reference evidence="1" key="1">
    <citation type="journal article" date="2014" name="Front. Microbiol.">
        <title>High frequency of phylogenetically diverse reductive dehalogenase-homologous genes in deep subseafloor sedimentary metagenomes.</title>
        <authorList>
            <person name="Kawai M."/>
            <person name="Futagami T."/>
            <person name="Toyoda A."/>
            <person name="Takaki Y."/>
            <person name="Nishi S."/>
            <person name="Hori S."/>
            <person name="Arai W."/>
            <person name="Tsubouchi T."/>
            <person name="Morono Y."/>
            <person name="Uchiyama I."/>
            <person name="Ito T."/>
            <person name="Fujiyama A."/>
            <person name="Inagaki F."/>
            <person name="Takami H."/>
        </authorList>
    </citation>
    <scope>NUCLEOTIDE SEQUENCE</scope>
    <source>
        <strain evidence="1">Expedition CK06-06</strain>
    </source>
</reference>
<organism evidence="1">
    <name type="scientific">marine sediment metagenome</name>
    <dbReference type="NCBI Taxonomy" id="412755"/>
    <lineage>
        <taxon>unclassified sequences</taxon>
        <taxon>metagenomes</taxon>
        <taxon>ecological metagenomes</taxon>
    </lineage>
</organism>
<dbReference type="AlphaFoldDB" id="X1MCI7"/>
<accession>X1MCI7</accession>